<organism evidence="9 10">
    <name type="scientific">Laodelphax striatellus</name>
    <name type="common">Small brown planthopper</name>
    <name type="synonym">Delphax striatella</name>
    <dbReference type="NCBI Taxonomy" id="195883"/>
    <lineage>
        <taxon>Eukaryota</taxon>
        <taxon>Metazoa</taxon>
        <taxon>Ecdysozoa</taxon>
        <taxon>Arthropoda</taxon>
        <taxon>Hexapoda</taxon>
        <taxon>Insecta</taxon>
        <taxon>Pterygota</taxon>
        <taxon>Neoptera</taxon>
        <taxon>Paraneoptera</taxon>
        <taxon>Hemiptera</taxon>
        <taxon>Auchenorrhyncha</taxon>
        <taxon>Fulgoroidea</taxon>
        <taxon>Delphacidae</taxon>
        <taxon>Criomorphinae</taxon>
        <taxon>Laodelphax</taxon>
    </lineage>
</organism>
<dbReference type="SUPFAM" id="SSF103481">
    <property type="entry name" value="Multidrug resistance efflux transporter EmrE"/>
    <property type="match status" value="2"/>
</dbReference>
<feature type="transmembrane region" description="Helical" evidence="8">
    <location>
        <begin position="215"/>
        <end position="233"/>
    </location>
</feature>
<feature type="transmembrane region" description="Helical" evidence="8">
    <location>
        <begin position="245"/>
        <end position="267"/>
    </location>
</feature>
<evidence type="ECO:0000256" key="6">
    <source>
        <dbReference type="ARBA" id="ARBA00022989"/>
    </source>
</evidence>
<comment type="subcellular location">
    <subcellularLocation>
        <location evidence="1">Endoplasmic reticulum membrane</location>
        <topology evidence="1">Multi-pass membrane protein</topology>
    </subcellularLocation>
</comment>
<evidence type="ECO:0000256" key="7">
    <source>
        <dbReference type="ARBA" id="ARBA00023136"/>
    </source>
</evidence>
<keyword evidence="5" id="KW-0256">Endoplasmic reticulum</keyword>
<reference evidence="9 10" key="1">
    <citation type="journal article" date="2017" name="Gigascience">
        <title>Genome sequence of the small brown planthopper, Laodelphax striatellus.</title>
        <authorList>
            <person name="Zhu J."/>
            <person name="Jiang F."/>
            <person name="Wang X."/>
            <person name="Yang P."/>
            <person name="Bao Y."/>
            <person name="Zhao W."/>
            <person name="Wang W."/>
            <person name="Lu H."/>
            <person name="Wang Q."/>
            <person name="Cui N."/>
            <person name="Li J."/>
            <person name="Chen X."/>
            <person name="Luo L."/>
            <person name="Yu J."/>
            <person name="Kang L."/>
            <person name="Cui F."/>
        </authorList>
    </citation>
    <scope>NUCLEOTIDE SEQUENCE [LARGE SCALE GENOMIC DNA]</scope>
    <source>
        <strain evidence="9">Lst14</strain>
    </source>
</reference>
<evidence type="ECO:0000256" key="3">
    <source>
        <dbReference type="ARBA" id="ARBA00022448"/>
    </source>
</evidence>
<proteinExistence type="inferred from homology"/>
<dbReference type="OrthoDB" id="78344at2759"/>
<dbReference type="SMR" id="A0A482X4T1"/>
<dbReference type="GO" id="GO:0005459">
    <property type="term" value="F:UDP-galactose transmembrane transporter activity"/>
    <property type="evidence" value="ECO:0007669"/>
    <property type="project" value="TreeGrafter"/>
</dbReference>
<keyword evidence="6 8" id="KW-1133">Transmembrane helix</keyword>
<dbReference type="InParanoid" id="A0A482X4T1"/>
<evidence type="ECO:0000313" key="9">
    <source>
        <dbReference type="EMBL" id="RZF40905.1"/>
    </source>
</evidence>
<evidence type="ECO:0000256" key="8">
    <source>
        <dbReference type="SAM" id="Phobius"/>
    </source>
</evidence>
<gene>
    <name evidence="9" type="ORF">LSTR_LSTR015061</name>
</gene>
<evidence type="ECO:0000256" key="5">
    <source>
        <dbReference type="ARBA" id="ARBA00022824"/>
    </source>
</evidence>
<keyword evidence="7 8" id="KW-0472">Membrane</keyword>
<comment type="similarity">
    <text evidence="2">Belongs to the nucleotide-sugar transporter family. SLC35B subfamily.</text>
</comment>
<feature type="transmembrane region" description="Helical" evidence="8">
    <location>
        <begin position="55"/>
        <end position="77"/>
    </location>
</feature>
<dbReference type="Gene3D" id="1.10.3730.20">
    <property type="match status" value="1"/>
</dbReference>
<dbReference type="GO" id="GO:0005789">
    <property type="term" value="C:endoplasmic reticulum membrane"/>
    <property type="evidence" value="ECO:0007669"/>
    <property type="project" value="UniProtKB-SubCell"/>
</dbReference>
<feature type="transmembrane region" description="Helical" evidence="8">
    <location>
        <begin position="89"/>
        <end position="111"/>
    </location>
</feature>
<evidence type="ECO:0000256" key="2">
    <source>
        <dbReference type="ARBA" id="ARBA00010694"/>
    </source>
</evidence>
<dbReference type="Proteomes" id="UP000291343">
    <property type="component" value="Unassembled WGS sequence"/>
</dbReference>
<evidence type="ECO:0000313" key="10">
    <source>
        <dbReference type="Proteomes" id="UP000291343"/>
    </source>
</evidence>
<comment type="caution">
    <text evidence="9">The sequence shown here is derived from an EMBL/GenBank/DDBJ whole genome shotgun (WGS) entry which is preliminary data.</text>
</comment>
<evidence type="ECO:0000256" key="4">
    <source>
        <dbReference type="ARBA" id="ARBA00022692"/>
    </source>
</evidence>
<feature type="transmembrane region" description="Helical" evidence="8">
    <location>
        <begin position="144"/>
        <end position="162"/>
    </location>
</feature>
<dbReference type="InterPro" id="IPR037185">
    <property type="entry name" value="EmrE-like"/>
</dbReference>
<keyword evidence="10" id="KW-1185">Reference proteome</keyword>
<dbReference type="GO" id="GO:0005460">
    <property type="term" value="F:UDP-glucose transmembrane transporter activity"/>
    <property type="evidence" value="ECO:0007669"/>
    <property type="project" value="TreeGrafter"/>
</dbReference>
<dbReference type="EMBL" id="QKKF02017565">
    <property type="protein sequence ID" value="RZF40905.1"/>
    <property type="molecule type" value="Genomic_DNA"/>
</dbReference>
<evidence type="ECO:0000256" key="1">
    <source>
        <dbReference type="ARBA" id="ARBA00004477"/>
    </source>
</evidence>
<evidence type="ECO:0008006" key="11">
    <source>
        <dbReference type="Google" id="ProtNLM"/>
    </source>
</evidence>
<feature type="transmembrane region" description="Helical" evidence="8">
    <location>
        <begin position="174"/>
        <end position="195"/>
    </location>
</feature>
<keyword evidence="4 8" id="KW-0812">Transmembrane</keyword>
<feature type="transmembrane region" description="Helical" evidence="8">
    <location>
        <begin position="287"/>
        <end position="315"/>
    </location>
</feature>
<accession>A0A482X4T1</accession>
<dbReference type="Pfam" id="PF08449">
    <property type="entry name" value="UAA"/>
    <property type="match status" value="1"/>
</dbReference>
<dbReference type="FunCoup" id="A0A482X4T1">
    <property type="interactions" value="854"/>
</dbReference>
<dbReference type="STRING" id="195883.A0A482X4T1"/>
<dbReference type="AlphaFoldDB" id="A0A482X4T1"/>
<dbReference type="PANTHER" id="PTHR10778:SF10">
    <property type="entry name" value="SOLUTE CARRIER FAMILY 35 MEMBER B1"/>
    <property type="match status" value="1"/>
</dbReference>
<sequence length="330" mass="37414">MSDGLASEVNMDVKRRAKLVFYSVGIFVCYSYYAIVQERITRGKYVIKPGEEENFTYMLSLVCTQCIVNYLYAIFLSRTFMKQGENVTNWFYLAASALTYLLAMVCTNMALKWVNYPTQVIGKSAKPIPVMVLGVLLGNKSYPAQKYFFVLLVVLGVALFMYKDGKQSKDNDSGFGFGEVLLGLALIMDGLTGAVQERMRSEYKTKSLHMMSSMNKWSVIFLSVCIIYTGELTEFIKFVSRHQSIIWELITFSIASAQGQMFIFLMIEHFGPLPCSIVTTTRKLFTVLFSILLFGNAITPRQWVGTFVVFGGLFLDTLYGKARRKERATE</sequence>
<protein>
    <recommendedName>
        <fullName evidence="11">Solute carrier family 35 member B1</fullName>
    </recommendedName>
</protein>
<dbReference type="InterPro" id="IPR013657">
    <property type="entry name" value="SCL35B1-4/HUT1"/>
</dbReference>
<feature type="transmembrane region" description="Helical" evidence="8">
    <location>
        <begin position="19"/>
        <end position="35"/>
    </location>
</feature>
<dbReference type="PANTHER" id="PTHR10778">
    <property type="entry name" value="SOLUTE CARRIER FAMILY 35 MEMBER B"/>
    <property type="match status" value="1"/>
</dbReference>
<dbReference type="GO" id="GO:0000139">
    <property type="term" value="C:Golgi membrane"/>
    <property type="evidence" value="ECO:0007669"/>
    <property type="project" value="TreeGrafter"/>
</dbReference>
<keyword evidence="3" id="KW-0813">Transport</keyword>
<name>A0A482X4T1_LAOST</name>